<comment type="caution">
    <text evidence="1">The sequence shown here is derived from an EMBL/GenBank/DDBJ whole genome shotgun (WGS) entry which is preliminary data.</text>
</comment>
<dbReference type="EMBL" id="BOVK01000058">
    <property type="protein sequence ID" value="GIQ70788.1"/>
    <property type="molecule type" value="Genomic_DNA"/>
</dbReference>
<evidence type="ECO:0000313" key="2">
    <source>
        <dbReference type="Proteomes" id="UP000677918"/>
    </source>
</evidence>
<name>A0A8J4H8R5_9BACL</name>
<dbReference type="Proteomes" id="UP000677918">
    <property type="component" value="Unassembled WGS sequence"/>
</dbReference>
<accession>A0A8J4H8R5</accession>
<gene>
    <name evidence="1" type="ORF">XYCOK13_36120</name>
</gene>
<sequence length="76" mass="8425">MVQAFEYCSYELRAEICAFPPDRLIEHDANQTKQVVAEASGSAFELSERGLGLGILLPVHWTAINGAVCLFKKRTL</sequence>
<dbReference type="AlphaFoldDB" id="A0A8J4H8R5"/>
<protein>
    <submittedName>
        <fullName evidence="1">Uncharacterized protein</fullName>
    </submittedName>
</protein>
<proteinExistence type="predicted"/>
<keyword evidence="2" id="KW-1185">Reference proteome</keyword>
<reference evidence="1" key="1">
    <citation type="submission" date="2021-04" db="EMBL/GenBank/DDBJ databases">
        <title>Draft genome sequence of Xylanibacillus composti strain K13.</title>
        <authorList>
            <person name="Uke A."/>
            <person name="Chhe C."/>
            <person name="Baramee S."/>
            <person name="Kosugi A."/>
        </authorList>
    </citation>
    <scope>NUCLEOTIDE SEQUENCE</scope>
    <source>
        <strain evidence="1">K13</strain>
    </source>
</reference>
<evidence type="ECO:0000313" key="1">
    <source>
        <dbReference type="EMBL" id="GIQ70788.1"/>
    </source>
</evidence>
<organism evidence="1 2">
    <name type="scientific">Xylanibacillus composti</name>
    <dbReference type="NCBI Taxonomy" id="1572762"/>
    <lineage>
        <taxon>Bacteria</taxon>
        <taxon>Bacillati</taxon>
        <taxon>Bacillota</taxon>
        <taxon>Bacilli</taxon>
        <taxon>Bacillales</taxon>
        <taxon>Paenibacillaceae</taxon>
        <taxon>Xylanibacillus</taxon>
    </lineage>
</organism>